<dbReference type="Gene3D" id="1.25.40.20">
    <property type="entry name" value="Ankyrin repeat-containing domain"/>
    <property type="match status" value="1"/>
</dbReference>
<dbReference type="InterPro" id="IPR036047">
    <property type="entry name" value="F-box-like_dom_sf"/>
</dbReference>
<organism evidence="2 3">
    <name type="scientific">Volvox africanus</name>
    <dbReference type="NCBI Taxonomy" id="51714"/>
    <lineage>
        <taxon>Eukaryota</taxon>
        <taxon>Viridiplantae</taxon>
        <taxon>Chlorophyta</taxon>
        <taxon>core chlorophytes</taxon>
        <taxon>Chlorophyceae</taxon>
        <taxon>CS clade</taxon>
        <taxon>Chlamydomonadales</taxon>
        <taxon>Volvocaceae</taxon>
        <taxon>Volvox</taxon>
    </lineage>
</organism>
<feature type="compositionally biased region" description="Low complexity" evidence="1">
    <location>
        <begin position="416"/>
        <end position="428"/>
    </location>
</feature>
<evidence type="ECO:0000313" key="3">
    <source>
        <dbReference type="Proteomes" id="UP000747399"/>
    </source>
</evidence>
<dbReference type="Pfam" id="PF12796">
    <property type="entry name" value="Ank_2"/>
    <property type="match status" value="1"/>
</dbReference>
<dbReference type="EMBL" id="BNCO01000029">
    <property type="protein sequence ID" value="GIL57995.1"/>
    <property type="molecule type" value="Genomic_DNA"/>
</dbReference>
<dbReference type="SUPFAM" id="SSF48403">
    <property type="entry name" value="Ankyrin repeat"/>
    <property type="match status" value="1"/>
</dbReference>
<sequence>MAPRSNSTRSQCLRKRPCINRGCANGRASGFASADVTSSSRLLALPVDLILAICHHVPFNDIACSVRLTCTAFRDALSAPEHRIVRLSEPVQPAAFEWGLHSGFPCGDRNAVEAQKRARPTSLLDGLTFEEKILLSELTAGTGILPNLVALHRNAGCPGHCGTPRAAAVGSHLHVLQWLEAEGSCLGCLRVQQAVGAGTSLTVLQWYIDREDAHLPTLFGAACEDDDPDRRQAKLQYMVDRYGKDAVLSCRATSAAARRGDIKTLAWLKDLGADIDTLTFVAAAGGGDVAAVMWVTANLTSGDAATSLAAVHQAAIEGRVEMLQWLKERLVQPMSPAQWHWVLAMAAAGGHVAAVRWLVQQVDPDLEALEAAAEGGHCEVIHILLCRGVRPSPMALEAAAKSGSVAAMQMLLDKASGAPASTSPSGDSVRSGAETGSGHAAAAAAAAILRPQAYRAAAFSGCCSCGSGSEAAAAAGSSSGGAGGRGGGGGGGSLVRSLDRGRDCLAPLQWLEQHGCPTGGEGDREEAMGAAALMGSRARVEWLRARGFRWTAQTFAAAAASGCIRLVEWMAAQGCPMGRRGDALLAAGANSDTAMLAALRRLGCPWSADVLPRAVQGELYLGSLAGSGGPGGAGTRLLIRCRQEVMRWMVAHGCPVTSQAYKVALRCGRNDVADWLRRSGKLP</sequence>
<dbReference type="InterPro" id="IPR036770">
    <property type="entry name" value="Ankyrin_rpt-contain_sf"/>
</dbReference>
<feature type="region of interest" description="Disordered" evidence="1">
    <location>
        <begin position="416"/>
        <end position="435"/>
    </location>
</feature>
<evidence type="ECO:0000313" key="2">
    <source>
        <dbReference type="EMBL" id="GIL57995.1"/>
    </source>
</evidence>
<dbReference type="PANTHER" id="PTHR46586">
    <property type="entry name" value="ANKYRIN REPEAT-CONTAINING PROTEIN"/>
    <property type="match status" value="1"/>
</dbReference>
<gene>
    <name evidence="2" type="ORF">Vafri_13194</name>
</gene>
<proteinExistence type="predicted"/>
<protein>
    <recommendedName>
        <fullName evidence="4">F-box domain-containing protein</fullName>
    </recommendedName>
</protein>
<reference evidence="2" key="1">
    <citation type="journal article" date="2021" name="Proc. Natl. Acad. Sci. U.S.A.">
        <title>Three genomes in the algal genus Volvox reveal the fate of a haploid sex-determining region after a transition to homothallism.</title>
        <authorList>
            <person name="Yamamoto K."/>
            <person name="Hamaji T."/>
            <person name="Kawai-Toyooka H."/>
            <person name="Matsuzaki R."/>
            <person name="Takahashi F."/>
            <person name="Nishimura Y."/>
            <person name="Kawachi M."/>
            <person name="Noguchi H."/>
            <person name="Minakuchi Y."/>
            <person name="Umen J.G."/>
            <person name="Toyoda A."/>
            <person name="Nozaki H."/>
        </authorList>
    </citation>
    <scope>NUCLEOTIDE SEQUENCE</scope>
    <source>
        <strain evidence="2">NIES-3780</strain>
    </source>
</reference>
<dbReference type="PANTHER" id="PTHR46586:SF3">
    <property type="entry name" value="ANKYRIN REPEAT-CONTAINING PROTEIN"/>
    <property type="match status" value="1"/>
</dbReference>
<dbReference type="InterPro" id="IPR002110">
    <property type="entry name" value="Ankyrin_rpt"/>
</dbReference>
<keyword evidence="3" id="KW-1185">Reference proteome</keyword>
<evidence type="ECO:0000256" key="1">
    <source>
        <dbReference type="SAM" id="MobiDB-lite"/>
    </source>
</evidence>
<comment type="caution">
    <text evidence="2">The sequence shown here is derived from an EMBL/GenBank/DDBJ whole genome shotgun (WGS) entry which is preliminary data.</text>
</comment>
<evidence type="ECO:0008006" key="4">
    <source>
        <dbReference type="Google" id="ProtNLM"/>
    </source>
</evidence>
<dbReference type="SUPFAM" id="SSF81383">
    <property type="entry name" value="F-box domain"/>
    <property type="match status" value="1"/>
</dbReference>
<dbReference type="AlphaFoldDB" id="A0A8J4BBA8"/>
<dbReference type="InterPro" id="IPR052050">
    <property type="entry name" value="SecEffector_AnkRepeat"/>
</dbReference>
<accession>A0A8J4BBA8</accession>
<name>A0A8J4BBA8_9CHLO</name>
<dbReference type="Proteomes" id="UP000747399">
    <property type="component" value="Unassembled WGS sequence"/>
</dbReference>